<dbReference type="PANTHER" id="PTHR30204">
    <property type="entry name" value="REDOX-CYCLING DRUG-SENSING TRANSCRIPTIONAL ACTIVATOR SOXR"/>
    <property type="match status" value="1"/>
</dbReference>
<dbReference type="SUPFAM" id="SSF46955">
    <property type="entry name" value="Putative DNA-binding domain"/>
    <property type="match status" value="1"/>
</dbReference>
<dbReference type="Pfam" id="PF13411">
    <property type="entry name" value="MerR_1"/>
    <property type="match status" value="1"/>
</dbReference>
<organism evidence="3 4">
    <name type="scientific">Jatrophihabitans cynanchi</name>
    <dbReference type="NCBI Taxonomy" id="2944128"/>
    <lineage>
        <taxon>Bacteria</taxon>
        <taxon>Bacillati</taxon>
        <taxon>Actinomycetota</taxon>
        <taxon>Actinomycetes</taxon>
        <taxon>Jatrophihabitantales</taxon>
        <taxon>Jatrophihabitantaceae</taxon>
        <taxon>Jatrophihabitans</taxon>
    </lineage>
</organism>
<reference evidence="3" key="1">
    <citation type="submission" date="2022-05" db="EMBL/GenBank/DDBJ databases">
        <title>Jatrophihabitans sp. SB3-54 whole genome sequence.</title>
        <authorList>
            <person name="Suh M.K."/>
            <person name="Eom M.K."/>
            <person name="Kim J.S."/>
            <person name="Kim H.S."/>
            <person name="Do H.E."/>
            <person name="Shin Y.K."/>
            <person name="Lee J.-S."/>
        </authorList>
    </citation>
    <scope>NUCLEOTIDE SEQUENCE</scope>
    <source>
        <strain evidence="3">SB3-54</strain>
    </source>
</reference>
<dbReference type="EMBL" id="CP097463">
    <property type="protein sequence ID" value="WAX57867.1"/>
    <property type="molecule type" value="Genomic_DNA"/>
</dbReference>
<dbReference type="InterPro" id="IPR000551">
    <property type="entry name" value="MerR-type_HTH_dom"/>
</dbReference>
<dbReference type="Gene3D" id="1.10.1660.10">
    <property type="match status" value="1"/>
</dbReference>
<dbReference type="Proteomes" id="UP001164693">
    <property type="component" value="Chromosome"/>
</dbReference>
<accession>A0ABY7JZ80</accession>
<keyword evidence="4" id="KW-1185">Reference proteome</keyword>
<feature type="domain" description="HTH merR-type" evidence="2">
    <location>
        <begin position="29"/>
        <end position="97"/>
    </location>
</feature>
<proteinExistence type="predicted"/>
<protein>
    <submittedName>
        <fullName evidence="3">MerR family transcriptional regulator</fullName>
    </submittedName>
</protein>
<name>A0ABY7JZ80_9ACTN</name>
<gene>
    <name evidence="3" type="ORF">M6B22_03655</name>
</gene>
<dbReference type="InterPro" id="IPR047057">
    <property type="entry name" value="MerR_fam"/>
</dbReference>
<dbReference type="PROSITE" id="PS50937">
    <property type="entry name" value="HTH_MERR_2"/>
    <property type="match status" value="1"/>
</dbReference>
<dbReference type="RefSeq" id="WP_269444416.1">
    <property type="nucleotide sequence ID" value="NZ_CP097463.1"/>
</dbReference>
<keyword evidence="1" id="KW-0238">DNA-binding</keyword>
<evidence type="ECO:0000256" key="1">
    <source>
        <dbReference type="ARBA" id="ARBA00023125"/>
    </source>
</evidence>
<dbReference type="InterPro" id="IPR009061">
    <property type="entry name" value="DNA-bd_dom_put_sf"/>
</dbReference>
<evidence type="ECO:0000259" key="2">
    <source>
        <dbReference type="PROSITE" id="PS50937"/>
    </source>
</evidence>
<dbReference type="SMART" id="SM00422">
    <property type="entry name" value="HTH_MERR"/>
    <property type="match status" value="1"/>
</dbReference>
<dbReference type="PANTHER" id="PTHR30204:SF97">
    <property type="entry name" value="MERR FAMILY REGULATORY PROTEIN"/>
    <property type="match status" value="1"/>
</dbReference>
<sequence length="160" mass="17480">MGEFFRRHWTVGAGNSGGRPPTGAAPEDLIDIGEVCRLSALTPSALRFYERRGLITPAGRNGQRRAYTPDVFERLNLIACAQQAGFTIAEIARFLVARPSDDDLRERLAAKASELSSDISRLQRMRASLMHAATCTHVPLVDCPHFKASFADEAVAAAHM</sequence>
<evidence type="ECO:0000313" key="3">
    <source>
        <dbReference type="EMBL" id="WAX57867.1"/>
    </source>
</evidence>
<evidence type="ECO:0000313" key="4">
    <source>
        <dbReference type="Proteomes" id="UP001164693"/>
    </source>
</evidence>